<feature type="non-terminal residue" evidence="2">
    <location>
        <position position="157"/>
    </location>
</feature>
<keyword evidence="1" id="KW-0732">Signal</keyword>
<reference evidence="2 3" key="1">
    <citation type="journal article" date="2018" name="Nat. Biotechnol.">
        <title>A standardized bacterial taxonomy based on genome phylogeny substantially revises the tree of life.</title>
        <authorList>
            <person name="Parks D.H."/>
            <person name="Chuvochina M."/>
            <person name="Waite D.W."/>
            <person name="Rinke C."/>
            <person name="Skarshewski A."/>
            <person name="Chaumeil P.A."/>
            <person name="Hugenholtz P."/>
        </authorList>
    </citation>
    <scope>NUCLEOTIDE SEQUENCE [LARGE SCALE GENOMIC DNA]</scope>
    <source>
        <strain evidence="2">UBA10227</strain>
    </source>
</reference>
<dbReference type="AlphaFoldDB" id="A0A3D6BN23"/>
<feature type="signal peptide" evidence="1">
    <location>
        <begin position="1"/>
        <end position="18"/>
    </location>
</feature>
<comment type="caution">
    <text evidence="2">The sequence shown here is derived from an EMBL/GenBank/DDBJ whole genome shotgun (WGS) entry which is preliminary data.</text>
</comment>
<dbReference type="EMBL" id="DPRK01000050">
    <property type="protein sequence ID" value="HCY80662.1"/>
    <property type="molecule type" value="Genomic_DNA"/>
</dbReference>
<accession>A0A3D6BN23</accession>
<dbReference type="SUPFAM" id="SSF49785">
    <property type="entry name" value="Galactose-binding domain-like"/>
    <property type="match status" value="1"/>
</dbReference>
<sequence>MKHIYFLFVTLFTLTTTAQNELSNASFETWTGGLPDGWNGSRTSIALSNVSESPDAQDGSVSLNLVNTSTSHKRFTNVAITASNEPYRLTYYAKGNGEIRNAFYDGNYSSYESYTVLSTSNGWTLITYEFTPTAGDLEVIFSLRSTDAAGLLIDNVE</sequence>
<evidence type="ECO:0000256" key="1">
    <source>
        <dbReference type="SAM" id="SignalP"/>
    </source>
</evidence>
<dbReference type="InterPro" id="IPR008979">
    <property type="entry name" value="Galactose-bd-like_sf"/>
</dbReference>
<evidence type="ECO:0000313" key="3">
    <source>
        <dbReference type="Proteomes" id="UP000263268"/>
    </source>
</evidence>
<organism evidence="2 3">
    <name type="scientific">Xanthomarina gelatinilytica</name>
    <dbReference type="NCBI Taxonomy" id="1137281"/>
    <lineage>
        <taxon>Bacteria</taxon>
        <taxon>Pseudomonadati</taxon>
        <taxon>Bacteroidota</taxon>
        <taxon>Flavobacteriia</taxon>
        <taxon>Flavobacteriales</taxon>
        <taxon>Flavobacteriaceae</taxon>
        <taxon>Xanthomarina</taxon>
    </lineage>
</organism>
<feature type="chain" id="PRO_5017536776" description="CBM-cenC domain-containing protein" evidence="1">
    <location>
        <begin position="19"/>
        <end position="157"/>
    </location>
</feature>
<proteinExistence type="predicted"/>
<dbReference type="Proteomes" id="UP000263268">
    <property type="component" value="Unassembled WGS sequence"/>
</dbReference>
<evidence type="ECO:0008006" key="4">
    <source>
        <dbReference type="Google" id="ProtNLM"/>
    </source>
</evidence>
<dbReference type="Gene3D" id="2.60.120.260">
    <property type="entry name" value="Galactose-binding domain-like"/>
    <property type="match status" value="1"/>
</dbReference>
<gene>
    <name evidence="2" type="ORF">DHV22_03170</name>
</gene>
<evidence type="ECO:0000313" key="2">
    <source>
        <dbReference type="EMBL" id="HCY80662.1"/>
    </source>
</evidence>
<protein>
    <recommendedName>
        <fullName evidence="4">CBM-cenC domain-containing protein</fullName>
    </recommendedName>
</protein>
<name>A0A3D6BN23_9FLAO</name>